<evidence type="ECO:0000313" key="3">
    <source>
        <dbReference type="Proteomes" id="UP001303647"/>
    </source>
</evidence>
<dbReference type="EMBL" id="MU857608">
    <property type="protein sequence ID" value="KAK4251074.1"/>
    <property type="molecule type" value="Genomic_DNA"/>
</dbReference>
<reference evidence="2" key="1">
    <citation type="journal article" date="2023" name="Mol. Phylogenet. Evol.">
        <title>Genome-scale phylogeny and comparative genomics of the fungal order Sordariales.</title>
        <authorList>
            <person name="Hensen N."/>
            <person name="Bonometti L."/>
            <person name="Westerberg I."/>
            <person name="Brannstrom I.O."/>
            <person name="Guillou S."/>
            <person name="Cros-Aarteil S."/>
            <person name="Calhoun S."/>
            <person name="Haridas S."/>
            <person name="Kuo A."/>
            <person name="Mondo S."/>
            <person name="Pangilinan J."/>
            <person name="Riley R."/>
            <person name="LaButti K."/>
            <person name="Andreopoulos B."/>
            <person name="Lipzen A."/>
            <person name="Chen C."/>
            <person name="Yan M."/>
            <person name="Daum C."/>
            <person name="Ng V."/>
            <person name="Clum A."/>
            <person name="Steindorff A."/>
            <person name="Ohm R.A."/>
            <person name="Martin F."/>
            <person name="Silar P."/>
            <person name="Natvig D.O."/>
            <person name="Lalanne C."/>
            <person name="Gautier V."/>
            <person name="Ament-Velasquez S.L."/>
            <person name="Kruys A."/>
            <person name="Hutchinson M.I."/>
            <person name="Powell A.J."/>
            <person name="Barry K."/>
            <person name="Miller A.N."/>
            <person name="Grigoriev I.V."/>
            <person name="Debuchy R."/>
            <person name="Gladieux P."/>
            <person name="Hiltunen Thoren M."/>
            <person name="Johannesson H."/>
        </authorList>
    </citation>
    <scope>NUCLEOTIDE SEQUENCE</scope>
    <source>
        <strain evidence="2">CBS 359.72</strain>
    </source>
</reference>
<proteinExistence type="predicted"/>
<name>A0AAN7HU67_9PEZI</name>
<keyword evidence="3" id="KW-1185">Reference proteome</keyword>
<gene>
    <name evidence="2" type="ORF">C7999DRAFT_28391</name>
</gene>
<organism evidence="2 3">
    <name type="scientific">Corynascus novoguineensis</name>
    <dbReference type="NCBI Taxonomy" id="1126955"/>
    <lineage>
        <taxon>Eukaryota</taxon>
        <taxon>Fungi</taxon>
        <taxon>Dikarya</taxon>
        <taxon>Ascomycota</taxon>
        <taxon>Pezizomycotina</taxon>
        <taxon>Sordariomycetes</taxon>
        <taxon>Sordariomycetidae</taxon>
        <taxon>Sordariales</taxon>
        <taxon>Chaetomiaceae</taxon>
        <taxon>Corynascus</taxon>
    </lineage>
</organism>
<dbReference type="AlphaFoldDB" id="A0AAN7HU67"/>
<evidence type="ECO:0000313" key="2">
    <source>
        <dbReference type="EMBL" id="KAK4251074.1"/>
    </source>
</evidence>
<dbReference type="Proteomes" id="UP001303647">
    <property type="component" value="Unassembled WGS sequence"/>
</dbReference>
<comment type="caution">
    <text evidence="2">The sequence shown here is derived from an EMBL/GenBank/DDBJ whole genome shotgun (WGS) entry which is preliminary data.</text>
</comment>
<feature type="region of interest" description="Disordered" evidence="1">
    <location>
        <begin position="1"/>
        <end position="35"/>
    </location>
</feature>
<protein>
    <submittedName>
        <fullName evidence="2">Uncharacterized protein</fullName>
    </submittedName>
</protein>
<feature type="compositionally biased region" description="Basic and acidic residues" evidence="1">
    <location>
        <begin position="9"/>
        <end position="35"/>
    </location>
</feature>
<reference evidence="2" key="2">
    <citation type="submission" date="2023-05" db="EMBL/GenBank/DDBJ databases">
        <authorList>
            <consortium name="Lawrence Berkeley National Laboratory"/>
            <person name="Steindorff A."/>
            <person name="Hensen N."/>
            <person name="Bonometti L."/>
            <person name="Westerberg I."/>
            <person name="Brannstrom I.O."/>
            <person name="Guillou S."/>
            <person name="Cros-Aarteil S."/>
            <person name="Calhoun S."/>
            <person name="Haridas S."/>
            <person name="Kuo A."/>
            <person name="Mondo S."/>
            <person name="Pangilinan J."/>
            <person name="Riley R."/>
            <person name="Labutti K."/>
            <person name="Andreopoulos B."/>
            <person name="Lipzen A."/>
            <person name="Chen C."/>
            <person name="Yanf M."/>
            <person name="Daum C."/>
            <person name="Ng V."/>
            <person name="Clum A."/>
            <person name="Ohm R."/>
            <person name="Martin F."/>
            <person name="Silar P."/>
            <person name="Natvig D."/>
            <person name="Lalanne C."/>
            <person name="Gautier V."/>
            <person name="Ament-Velasquez S.L."/>
            <person name="Kruys A."/>
            <person name="Hutchinson M.I."/>
            <person name="Powell A.J."/>
            <person name="Barry K."/>
            <person name="Miller A.N."/>
            <person name="Grigoriev I.V."/>
            <person name="Debuchy R."/>
            <person name="Gladieux P."/>
            <person name="Thoren M.H."/>
            <person name="Johannesson H."/>
        </authorList>
    </citation>
    <scope>NUCLEOTIDE SEQUENCE</scope>
    <source>
        <strain evidence="2">CBS 359.72</strain>
    </source>
</reference>
<evidence type="ECO:0000256" key="1">
    <source>
        <dbReference type="SAM" id="MobiDB-lite"/>
    </source>
</evidence>
<sequence length="202" mass="22886">MSRAAATTSKEREKDSPAIRTWAKEHRGKGWKDSNCDRDEYPPMYLINESMDEWKKGGISSKGQLVRFIDNKENQNAGRELFKGICSKPPLVDLADRTFKDEVVLAPQHLTSTNVVHPHKTQTLAAITVDKWPEFTITAWDQAANPPVDDGLWDNSCWPQARAPNDPGFALLEVDPWNQATHKTQKHDWDYTKDYVPGVNGV</sequence>
<accession>A0AAN7HU67</accession>